<dbReference type="Gene3D" id="3.40.50.850">
    <property type="entry name" value="Isochorismatase-like"/>
    <property type="match status" value="1"/>
</dbReference>
<comment type="caution">
    <text evidence="3">The sequence shown here is derived from an EMBL/GenBank/DDBJ whole genome shotgun (WGS) entry which is preliminary data.</text>
</comment>
<reference evidence="3" key="1">
    <citation type="submission" date="2022-10" db="EMBL/GenBank/DDBJ databases">
        <title>The WGS of Solirubrobacter sp. CPCC 204708.</title>
        <authorList>
            <person name="Jiang Z."/>
        </authorList>
    </citation>
    <scope>NUCLEOTIDE SEQUENCE</scope>
    <source>
        <strain evidence="3">CPCC 204708</strain>
    </source>
</reference>
<sequence length="181" mass="20149">MTPNNQAALLVVDVQQGFDDEGYWGPRNNPDCEANIGRLLAHWREQDRPVVFVRHDSTEEHSPLRPDHPGNAFKPVVTGEPDVLVSKHTNSCFYGEPDLHQWLQERGIQRLAICGITTNHCCETTARMAGNLGYDVQFVLDATHTFDRGDLNADQLAHATMTNLSGEFATIVTTDEALRAP</sequence>
<accession>A0ABT4RVA3</accession>
<keyword evidence="1 3" id="KW-0378">Hydrolase</keyword>
<keyword evidence="4" id="KW-1185">Reference proteome</keyword>
<dbReference type="InterPro" id="IPR036380">
    <property type="entry name" value="Isochorismatase-like_sf"/>
</dbReference>
<dbReference type="CDD" id="cd01014">
    <property type="entry name" value="nicotinamidase_related"/>
    <property type="match status" value="1"/>
</dbReference>
<name>A0ABT4RVA3_9ACTN</name>
<dbReference type="SUPFAM" id="SSF52499">
    <property type="entry name" value="Isochorismatase-like hydrolases"/>
    <property type="match status" value="1"/>
</dbReference>
<dbReference type="Pfam" id="PF00857">
    <property type="entry name" value="Isochorismatase"/>
    <property type="match status" value="1"/>
</dbReference>
<dbReference type="GO" id="GO:0016787">
    <property type="term" value="F:hydrolase activity"/>
    <property type="evidence" value="ECO:0007669"/>
    <property type="project" value="UniProtKB-KW"/>
</dbReference>
<gene>
    <name evidence="3" type="ORF">OJ962_33820</name>
</gene>
<evidence type="ECO:0000313" key="3">
    <source>
        <dbReference type="EMBL" id="MDA0142512.1"/>
    </source>
</evidence>
<proteinExistence type="predicted"/>
<dbReference type="InterPro" id="IPR050272">
    <property type="entry name" value="Isochorismatase-like_hydrls"/>
</dbReference>
<organism evidence="3 4">
    <name type="scientific">Solirubrobacter deserti</name>
    <dbReference type="NCBI Taxonomy" id="2282478"/>
    <lineage>
        <taxon>Bacteria</taxon>
        <taxon>Bacillati</taxon>
        <taxon>Actinomycetota</taxon>
        <taxon>Thermoleophilia</taxon>
        <taxon>Solirubrobacterales</taxon>
        <taxon>Solirubrobacteraceae</taxon>
        <taxon>Solirubrobacter</taxon>
    </lineage>
</organism>
<dbReference type="PANTHER" id="PTHR43540">
    <property type="entry name" value="PEROXYUREIDOACRYLATE/UREIDOACRYLATE AMIDOHYDROLASE-RELATED"/>
    <property type="match status" value="1"/>
</dbReference>
<dbReference type="PANTHER" id="PTHR43540:SF1">
    <property type="entry name" value="ISOCHORISMATASE HYDROLASE"/>
    <property type="match status" value="1"/>
</dbReference>
<evidence type="ECO:0000256" key="1">
    <source>
        <dbReference type="ARBA" id="ARBA00022801"/>
    </source>
</evidence>
<dbReference type="EMBL" id="JAPCID010000097">
    <property type="protein sequence ID" value="MDA0142512.1"/>
    <property type="molecule type" value="Genomic_DNA"/>
</dbReference>
<evidence type="ECO:0000259" key="2">
    <source>
        <dbReference type="Pfam" id="PF00857"/>
    </source>
</evidence>
<dbReference type="InterPro" id="IPR000868">
    <property type="entry name" value="Isochorismatase-like_dom"/>
</dbReference>
<dbReference type="RefSeq" id="WP_202954020.1">
    <property type="nucleotide sequence ID" value="NZ_JAPCID010000097.1"/>
</dbReference>
<feature type="domain" description="Isochorismatase-like" evidence="2">
    <location>
        <begin position="7"/>
        <end position="176"/>
    </location>
</feature>
<dbReference type="Proteomes" id="UP001147700">
    <property type="component" value="Unassembled WGS sequence"/>
</dbReference>
<protein>
    <submittedName>
        <fullName evidence="3">Cysteine hydrolase</fullName>
    </submittedName>
</protein>
<evidence type="ECO:0000313" key="4">
    <source>
        <dbReference type="Proteomes" id="UP001147700"/>
    </source>
</evidence>